<reference evidence="4" key="1">
    <citation type="submission" date="2025-08" db="UniProtKB">
        <authorList>
            <consortium name="RefSeq"/>
        </authorList>
    </citation>
    <scope>IDENTIFICATION</scope>
    <source>
        <strain evidence="4">Aabys</strain>
        <tissue evidence="4">Whole body</tissue>
    </source>
</reference>
<name>A0A9J7IF54_MUSDO</name>
<gene>
    <name evidence="4" type="primary">LOC109613468</name>
</gene>
<dbReference type="Proteomes" id="UP001652621">
    <property type="component" value="Unplaced"/>
</dbReference>
<dbReference type="VEuPathDB" id="VectorBase:MDOMA2_021179"/>
<dbReference type="RefSeq" id="XP_019893869.2">
    <property type="nucleotide sequence ID" value="XM_020038310.2"/>
</dbReference>
<feature type="region of interest" description="Disordered" evidence="1">
    <location>
        <begin position="107"/>
        <end position="138"/>
    </location>
</feature>
<keyword evidence="3" id="KW-1185">Reference proteome</keyword>
<sequence length="138" mass="15241">MKVFLSFVILVIFSSQISAFIPFDYVDMDANLERGDNGKPQKSTDFLGEIEKSLANAKQNFFTILDNFSQNLLDLFSFNTNQKPSKTMTTPKPIEESTLTVLPTLSSTTMQSPVPSPPSFSTTDSPITTSTVETTTKI</sequence>
<organism evidence="3 4">
    <name type="scientific">Musca domestica</name>
    <name type="common">House fly</name>
    <dbReference type="NCBI Taxonomy" id="7370"/>
    <lineage>
        <taxon>Eukaryota</taxon>
        <taxon>Metazoa</taxon>
        <taxon>Ecdysozoa</taxon>
        <taxon>Arthropoda</taxon>
        <taxon>Hexapoda</taxon>
        <taxon>Insecta</taxon>
        <taxon>Pterygota</taxon>
        <taxon>Neoptera</taxon>
        <taxon>Endopterygota</taxon>
        <taxon>Diptera</taxon>
        <taxon>Brachycera</taxon>
        <taxon>Muscomorpha</taxon>
        <taxon>Muscoidea</taxon>
        <taxon>Muscidae</taxon>
        <taxon>Musca</taxon>
    </lineage>
</organism>
<protein>
    <submittedName>
        <fullName evidence="4">Uncharacterized protein LOC109613468</fullName>
    </submittedName>
</protein>
<dbReference type="AlphaFoldDB" id="A0A9J7IF54"/>
<proteinExistence type="predicted"/>
<keyword evidence="2" id="KW-0732">Signal</keyword>
<dbReference type="KEGG" id="mde:109613468"/>
<evidence type="ECO:0000313" key="3">
    <source>
        <dbReference type="Proteomes" id="UP001652621"/>
    </source>
</evidence>
<feature type="chain" id="PRO_5047159839" evidence="2">
    <location>
        <begin position="20"/>
        <end position="138"/>
    </location>
</feature>
<evidence type="ECO:0000256" key="1">
    <source>
        <dbReference type="SAM" id="MobiDB-lite"/>
    </source>
</evidence>
<dbReference type="GeneID" id="109613468"/>
<evidence type="ECO:0000256" key="2">
    <source>
        <dbReference type="SAM" id="SignalP"/>
    </source>
</evidence>
<evidence type="ECO:0000313" key="4">
    <source>
        <dbReference type="RefSeq" id="XP_019893869.2"/>
    </source>
</evidence>
<accession>A0A9J7IF54</accession>
<feature type="signal peptide" evidence="2">
    <location>
        <begin position="1"/>
        <end position="19"/>
    </location>
</feature>